<dbReference type="AlphaFoldDB" id="A0A0R2LS63"/>
<reference evidence="5 6" key="1">
    <citation type="journal article" date="2015" name="Genome Announc.">
        <title>Expanding the biotechnology potential of lactobacilli through comparative genomics of 213 strains and associated genera.</title>
        <authorList>
            <person name="Sun Z."/>
            <person name="Harris H.M."/>
            <person name="McCann A."/>
            <person name="Guo C."/>
            <person name="Argimon S."/>
            <person name="Zhang W."/>
            <person name="Yang X."/>
            <person name="Jeffery I.B."/>
            <person name="Cooney J.C."/>
            <person name="Kagawa T.F."/>
            <person name="Liu W."/>
            <person name="Song Y."/>
            <person name="Salvetti E."/>
            <person name="Wrobel A."/>
            <person name="Rasinkangas P."/>
            <person name="Parkhill J."/>
            <person name="Rea M.C."/>
            <person name="O'Sullivan O."/>
            <person name="Ritari J."/>
            <person name="Douillard F.P."/>
            <person name="Paul Ross R."/>
            <person name="Yang R."/>
            <person name="Briner A.E."/>
            <person name="Felis G.E."/>
            <person name="de Vos W.M."/>
            <person name="Barrangou R."/>
            <person name="Klaenhammer T.R."/>
            <person name="Caufield P.W."/>
            <person name="Cui Y."/>
            <person name="Zhang H."/>
            <person name="O'Toole P.W."/>
        </authorList>
    </citation>
    <scope>NUCLEOTIDE SEQUENCE [LARGE SCALE GENOMIC DNA]</scope>
    <source>
        <strain evidence="5 6">NBRC 103219</strain>
    </source>
</reference>
<organism evidence="5 6">
    <name type="scientific">Ligilactobacillus pobuzihii</name>
    <dbReference type="NCBI Taxonomy" id="449659"/>
    <lineage>
        <taxon>Bacteria</taxon>
        <taxon>Bacillati</taxon>
        <taxon>Bacillota</taxon>
        <taxon>Bacilli</taxon>
        <taxon>Lactobacillales</taxon>
        <taxon>Lactobacillaceae</taxon>
        <taxon>Ligilactobacillus</taxon>
    </lineage>
</organism>
<dbReference type="SMART" id="SM00342">
    <property type="entry name" value="HTH_ARAC"/>
    <property type="match status" value="1"/>
</dbReference>
<proteinExistence type="predicted"/>
<dbReference type="PANTHER" id="PTHR43280:SF2">
    <property type="entry name" value="HTH-TYPE TRANSCRIPTIONAL REGULATOR EXSA"/>
    <property type="match status" value="1"/>
</dbReference>
<dbReference type="PANTHER" id="PTHR43280">
    <property type="entry name" value="ARAC-FAMILY TRANSCRIPTIONAL REGULATOR"/>
    <property type="match status" value="1"/>
</dbReference>
<keyword evidence="1" id="KW-0805">Transcription regulation</keyword>
<dbReference type="STRING" id="449659.IV66_GL001990"/>
<feature type="domain" description="HTH araC/xylS-type" evidence="4">
    <location>
        <begin position="213"/>
        <end position="310"/>
    </location>
</feature>
<dbReference type="Gene3D" id="1.10.10.60">
    <property type="entry name" value="Homeodomain-like"/>
    <property type="match status" value="2"/>
</dbReference>
<dbReference type="PATRIC" id="fig|449659.4.peg.2042"/>
<name>A0A0R2LS63_9LACO</name>
<evidence type="ECO:0000313" key="6">
    <source>
        <dbReference type="Proteomes" id="UP000051886"/>
    </source>
</evidence>
<gene>
    <name evidence="5" type="ORF">IV66_GL001990</name>
</gene>
<keyword evidence="2" id="KW-0238">DNA-binding</keyword>
<dbReference type="Pfam" id="PF12833">
    <property type="entry name" value="HTH_18"/>
    <property type="match status" value="1"/>
</dbReference>
<dbReference type="RefSeq" id="WP_017867972.1">
    <property type="nucleotide sequence ID" value="NZ_BJYB01000019.1"/>
</dbReference>
<dbReference type="InterPro" id="IPR014710">
    <property type="entry name" value="RmlC-like_jellyroll"/>
</dbReference>
<dbReference type="Gene3D" id="2.60.120.10">
    <property type="entry name" value="Jelly Rolls"/>
    <property type="match status" value="1"/>
</dbReference>
<keyword evidence="6" id="KW-1185">Reference proteome</keyword>
<dbReference type="SUPFAM" id="SSF46689">
    <property type="entry name" value="Homeodomain-like"/>
    <property type="match status" value="1"/>
</dbReference>
<evidence type="ECO:0000256" key="2">
    <source>
        <dbReference type="ARBA" id="ARBA00023125"/>
    </source>
</evidence>
<sequence>MDQTTIGEYIFKQLMIQDQLPGKQDFVLKPLSTISEKSPRMTVKIEKTDGKVEHQHQTKGPEILFVFSGKMVVKTAGKEFPIGAGNFIFFDEETKYTLLPLHWGDVLVRINMDSSFELKDFLENIYNTRSSVSGMINKINHAYRKDHYAVFNAPKVDNSSYVIDRVLIEYVEPGLLYCDKISHLLAILVLVLLENDCYVDPSAVNLQSKYQISDFTDYITKNFQNITLTSMARFFGYNPSYLSTELKQTTGYSYKELVENERMKQAVELLKNPAYTISDVVNYVGYTSKSFFYKKFKAHYEMSPAKMREQLIER</sequence>
<accession>A0A0R2LS63</accession>
<keyword evidence="3" id="KW-0804">Transcription</keyword>
<dbReference type="SUPFAM" id="SSF51182">
    <property type="entry name" value="RmlC-like cupins"/>
    <property type="match status" value="1"/>
</dbReference>
<dbReference type="GO" id="GO:0003700">
    <property type="term" value="F:DNA-binding transcription factor activity"/>
    <property type="evidence" value="ECO:0007669"/>
    <property type="project" value="InterPro"/>
</dbReference>
<protein>
    <recommendedName>
        <fullName evidence="4">HTH araC/xylS-type domain-containing protein</fullName>
    </recommendedName>
</protein>
<dbReference type="InterPro" id="IPR018060">
    <property type="entry name" value="HTH_AraC"/>
</dbReference>
<dbReference type="GO" id="GO:0043565">
    <property type="term" value="F:sequence-specific DNA binding"/>
    <property type="evidence" value="ECO:0007669"/>
    <property type="project" value="InterPro"/>
</dbReference>
<evidence type="ECO:0000256" key="1">
    <source>
        <dbReference type="ARBA" id="ARBA00023015"/>
    </source>
</evidence>
<dbReference type="EMBL" id="JQCN01000006">
    <property type="protein sequence ID" value="KRO01667.1"/>
    <property type="molecule type" value="Genomic_DNA"/>
</dbReference>
<dbReference type="Proteomes" id="UP000051886">
    <property type="component" value="Unassembled WGS sequence"/>
</dbReference>
<dbReference type="InterPro" id="IPR011051">
    <property type="entry name" value="RmlC_Cupin_sf"/>
</dbReference>
<comment type="caution">
    <text evidence="5">The sequence shown here is derived from an EMBL/GenBank/DDBJ whole genome shotgun (WGS) entry which is preliminary data.</text>
</comment>
<evidence type="ECO:0000313" key="5">
    <source>
        <dbReference type="EMBL" id="KRO01667.1"/>
    </source>
</evidence>
<dbReference type="OrthoDB" id="9816335at2"/>
<evidence type="ECO:0000259" key="4">
    <source>
        <dbReference type="PROSITE" id="PS01124"/>
    </source>
</evidence>
<dbReference type="InterPro" id="IPR009057">
    <property type="entry name" value="Homeodomain-like_sf"/>
</dbReference>
<evidence type="ECO:0000256" key="3">
    <source>
        <dbReference type="ARBA" id="ARBA00023163"/>
    </source>
</evidence>
<dbReference type="PROSITE" id="PS01124">
    <property type="entry name" value="HTH_ARAC_FAMILY_2"/>
    <property type="match status" value="1"/>
</dbReference>